<comment type="function">
    <text evidence="4">Responsible for synthesis of pseudouridine from uracil.</text>
</comment>
<dbReference type="GO" id="GO:0003723">
    <property type="term" value="F:RNA binding"/>
    <property type="evidence" value="ECO:0007669"/>
    <property type="project" value="UniProtKB-KW"/>
</dbReference>
<comment type="caution">
    <text evidence="6">The sequence shown here is derived from an EMBL/GenBank/DDBJ whole genome shotgun (WGS) entry which is preliminary data.</text>
</comment>
<evidence type="ECO:0000256" key="3">
    <source>
        <dbReference type="PROSITE-ProRule" id="PRU00182"/>
    </source>
</evidence>
<dbReference type="InterPro" id="IPR020103">
    <property type="entry name" value="PsdUridine_synth_cat_dom_sf"/>
</dbReference>
<dbReference type="InterPro" id="IPR006225">
    <property type="entry name" value="PsdUridine_synth_RluC/D"/>
</dbReference>
<dbReference type="Gene3D" id="3.30.2350.10">
    <property type="entry name" value="Pseudouridine synthase"/>
    <property type="match status" value="1"/>
</dbReference>
<evidence type="ECO:0000259" key="5">
    <source>
        <dbReference type="Pfam" id="PF00849"/>
    </source>
</evidence>
<dbReference type="EC" id="5.4.99.-" evidence="4"/>
<evidence type="ECO:0000256" key="1">
    <source>
        <dbReference type="ARBA" id="ARBA00010876"/>
    </source>
</evidence>
<dbReference type="GO" id="GO:0009982">
    <property type="term" value="F:pseudouridine synthase activity"/>
    <property type="evidence" value="ECO:0007669"/>
    <property type="project" value="InterPro"/>
</dbReference>
<dbReference type="EMBL" id="DSOK01000119">
    <property type="protein sequence ID" value="HEN14575.1"/>
    <property type="molecule type" value="Genomic_DNA"/>
</dbReference>
<name>A0A7C2P4F2_9PLAN</name>
<feature type="active site" evidence="2">
    <location>
        <position position="154"/>
    </location>
</feature>
<dbReference type="GO" id="GO:0140098">
    <property type="term" value="F:catalytic activity, acting on RNA"/>
    <property type="evidence" value="ECO:0007669"/>
    <property type="project" value="UniProtKB-ARBA"/>
</dbReference>
<dbReference type="InterPro" id="IPR006145">
    <property type="entry name" value="PsdUridine_synth_RsuA/RluA"/>
</dbReference>
<sequence length="341" mass="38074">MAETGCGDHVGPDGVGMTVLAWLRKRRPELSWSGCRRLLASRQVRVNGTVEVHEARRLKLTDVVSCDDVPTAPPRPKLIRIVHCDDDLVVVEKPTDLVTTRRPEEQHWPAAKKRLAPTLDELVAEAIADRRTTSRPRQRTARSSPPLFRVQRLDRQTSGLVVFARTDEAAKGLIRQFQEHTVERTYLAVVRGCPESQTISIPLVRDRGDGLRGPSRDGRGGQPAVTHVRRLATADGLSLVECRLETGRTHQIRIHLCELGTPVCGEPVYRHRLGETASPDTSGAPRLALHAARLGFRHPRTGERLTFTSPWPDDLAAWIKRTCPALLHSSHLGPRDERRHV</sequence>
<gene>
    <name evidence="6" type="ORF">ENQ76_03795</name>
</gene>
<dbReference type="PROSITE" id="PS01129">
    <property type="entry name" value="PSI_RLU"/>
    <property type="match status" value="1"/>
</dbReference>
<dbReference type="CDD" id="cd00165">
    <property type="entry name" value="S4"/>
    <property type="match status" value="1"/>
</dbReference>
<keyword evidence="3" id="KW-0694">RNA-binding</keyword>
<dbReference type="Pfam" id="PF00849">
    <property type="entry name" value="PseudoU_synth_2"/>
    <property type="match status" value="1"/>
</dbReference>
<dbReference type="InterPro" id="IPR006224">
    <property type="entry name" value="PsdUridine_synth_RluA-like_CS"/>
</dbReference>
<evidence type="ECO:0000256" key="4">
    <source>
        <dbReference type="RuleBase" id="RU362028"/>
    </source>
</evidence>
<proteinExistence type="inferred from homology"/>
<evidence type="ECO:0000313" key="6">
    <source>
        <dbReference type="EMBL" id="HEN14575.1"/>
    </source>
</evidence>
<protein>
    <recommendedName>
        <fullName evidence="4">Pseudouridine synthase</fullName>
        <ecNumber evidence="4">5.4.99.-</ecNumber>
    </recommendedName>
</protein>
<comment type="catalytic activity">
    <reaction evidence="4">
        <text>a uridine in RNA = a pseudouridine in RNA</text>
        <dbReference type="Rhea" id="RHEA:48348"/>
        <dbReference type="Rhea" id="RHEA-COMP:12068"/>
        <dbReference type="Rhea" id="RHEA-COMP:12069"/>
        <dbReference type="ChEBI" id="CHEBI:65314"/>
        <dbReference type="ChEBI" id="CHEBI:65315"/>
    </reaction>
</comment>
<reference evidence="6" key="1">
    <citation type="journal article" date="2020" name="mSystems">
        <title>Genome- and Community-Level Interaction Insights into Carbon Utilization and Element Cycling Functions of Hydrothermarchaeota in Hydrothermal Sediment.</title>
        <authorList>
            <person name="Zhou Z."/>
            <person name="Liu Y."/>
            <person name="Xu W."/>
            <person name="Pan J."/>
            <person name="Luo Z.H."/>
            <person name="Li M."/>
        </authorList>
    </citation>
    <scope>NUCLEOTIDE SEQUENCE [LARGE SCALE GENOMIC DNA]</scope>
    <source>
        <strain evidence="6">SpSt-339</strain>
    </source>
</reference>
<keyword evidence="4" id="KW-0413">Isomerase</keyword>
<dbReference type="GO" id="GO:0000455">
    <property type="term" value="P:enzyme-directed rRNA pseudouridine synthesis"/>
    <property type="evidence" value="ECO:0007669"/>
    <property type="project" value="TreeGrafter"/>
</dbReference>
<dbReference type="PROSITE" id="PS50889">
    <property type="entry name" value="S4"/>
    <property type="match status" value="1"/>
</dbReference>
<organism evidence="6">
    <name type="scientific">Schlesneria paludicola</name>
    <dbReference type="NCBI Taxonomy" id="360056"/>
    <lineage>
        <taxon>Bacteria</taxon>
        <taxon>Pseudomonadati</taxon>
        <taxon>Planctomycetota</taxon>
        <taxon>Planctomycetia</taxon>
        <taxon>Planctomycetales</taxon>
        <taxon>Planctomycetaceae</taxon>
        <taxon>Schlesneria</taxon>
    </lineage>
</organism>
<dbReference type="InterPro" id="IPR050188">
    <property type="entry name" value="RluA_PseudoU_synthase"/>
</dbReference>
<dbReference type="SUPFAM" id="SSF55120">
    <property type="entry name" value="Pseudouridine synthase"/>
    <property type="match status" value="1"/>
</dbReference>
<comment type="similarity">
    <text evidence="1 4">Belongs to the pseudouridine synthase RluA family.</text>
</comment>
<dbReference type="CDD" id="cd02869">
    <property type="entry name" value="PseudoU_synth_RluA_like"/>
    <property type="match status" value="1"/>
</dbReference>
<dbReference type="AlphaFoldDB" id="A0A7C2P4F2"/>
<dbReference type="NCBIfam" id="TIGR00005">
    <property type="entry name" value="rluA_subfam"/>
    <property type="match status" value="1"/>
</dbReference>
<feature type="domain" description="Pseudouridine synthase RsuA/RluA-like" evidence="5">
    <location>
        <begin position="87"/>
        <end position="256"/>
    </location>
</feature>
<accession>A0A7C2P4F2</accession>
<dbReference type="PANTHER" id="PTHR21600">
    <property type="entry name" value="MITOCHONDRIAL RNA PSEUDOURIDINE SYNTHASE"/>
    <property type="match status" value="1"/>
</dbReference>
<evidence type="ECO:0000256" key="2">
    <source>
        <dbReference type="PIRSR" id="PIRSR606225-1"/>
    </source>
</evidence>
<dbReference type="PANTHER" id="PTHR21600:SF87">
    <property type="entry name" value="RNA PSEUDOURIDYLATE SYNTHASE DOMAIN-CONTAINING PROTEIN 1"/>
    <property type="match status" value="1"/>
</dbReference>